<comment type="caution">
    <text evidence="1">The sequence shown here is derived from an EMBL/GenBank/DDBJ whole genome shotgun (WGS) entry which is preliminary data.</text>
</comment>
<proteinExistence type="predicted"/>
<accession>A0ABU4T663</accession>
<dbReference type="Proteomes" id="UP001285521">
    <property type="component" value="Unassembled WGS sequence"/>
</dbReference>
<dbReference type="Pfam" id="PF13540">
    <property type="entry name" value="RCC1_2"/>
    <property type="match status" value="4"/>
</dbReference>
<evidence type="ECO:0000313" key="1">
    <source>
        <dbReference type="EMBL" id="MDX8033428.1"/>
    </source>
</evidence>
<dbReference type="PANTHER" id="PTHR45982">
    <property type="entry name" value="REGULATOR OF CHROMOSOME CONDENSATION"/>
    <property type="match status" value="1"/>
</dbReference>
<dbReference type="PROSITE" id="PS00626">
    <property type="entry name" value="RCC1_2"/>
    <property type="match status" value="1"/>
</dbReference>
<dbReference type="SUPFAM" id="SSF50985">
    <property type="entry name" value="RCC1/BLIP-II"/>
    <property type="match status" value="1"/>
</dbReference>
<sequence>MEIPAGASSGVIAIDAGRSHVLALKSDGSVLAWGEDWGYGHLDVPPEALSGVVAISASARNSVALKSDGSVIAWGSPDTGLNDVPAAARQGVVPISAGENHGLALKSDGSVVQWGWNYEQPNVVPAEALSGVTTISAGPYHSMASKADGTIVIWTQHSNTPCWFTRIVRNAVAVAGGYQSCQVLLNDGSVISESWPDGLNNGPFPVPPAAQSGVVSVSSGYNHNLAIKADGTAFGWGHNADSQATVPAKYRDVMAVAPGKDFSIILLE</sequence>
<dbReference type="InterPro" id="IPR000408">
    <property type="entry name" value="Reg_chr_condens"/>
</dbReference>
<name>A0ABU4T663_9PSEU</name>
<reference evidence="1 2" key="2">
    <citation type="submission" date="2023-11" db="EMBL/GenBank/DDBJ databases">
        <authorList>
            <person name="Lara A.C."/>
            <person name="Chronakova A."/>
        </authorList>
    </citation>
    <scope>NUCLEOTIDE SEQUENCE [LARGE SCALE GENOMIC DNA]</scope>
    <source>
        <strain evidence="1 2">BCCO 10_0856</strain>
    </source>
</reference>
<dbReference type="PANTHER" id="PTHR45982:SF1">
    <property type="entry name" value="REGULATOR OF CHROMOSOME CONDENSATION"/>
    <property type="match status" value="1"/>
</dbReference>
<reference evidence="1 2" key="1">
    <citation type="submission" date="2023-11" db="EMBL/GenBank/DDBJ databases">
        <title>Lentzea sokolovensis, sp. nov., Lentzea kristufkii, sp. nov., and Lentzea miocenensis, sp. nov., rare actinobacteria from Sokolov Coal Basin, Miocene lacustrine sediment, Czech Republic.</title>
        <authorList>
            <person name="Lara A."/>
            <person name="Kotroba L."/>
            <person name="Nouioui I."/>
            <person name="Neumann-Schaal M."/>
            <person name="Mast Y."/>
            <person name="Chronakova A."/>
        </authorList>
    </citation>
    <scope>NUCLEOTIDE SEQUENCE [LARGE SCALE GENOMIC DNA]</scope>
    <source>
        <strain evidence="1 2">BCCO 10_0856</strain>
    </source>
</reference>
<evidence type="ECO:0000313" key="2">
    <source>
        <dbReference type="Proteomes" id="UP001285521"/>
    </source>
</evidence>
<keyword evidence="2" id="KW-1185">Reference proteome</keyword>
<dbReference type="InterPro" id="IPR051553">
    <property type="entry name" value="Ran_GTPase-activating"/>
</dbReference>
<dbReference type="Gene3D" id="2.130.10.30">
    <property type="entry name" value="Regulator of chromosome condensation 1/beta-lactamase-inhibitor protein II"/>
    <property type="match status" value="2"/>
</dbReference>
<evidence type="ECO:0008006" key="3">
    <source>
        <dbReference type="Google" id="ProtNLM"/>
    </source>
</evidence>
<organism evidence="1 2">
    <name type="scientific">Lentzea miocenica</name>
    <dbReference type="NCBI Taxonomy" id="3095431"/>
    <lineage>
        <taxon>Bacteria</taxon>
        <taxon>Bacillati</taxon>
        <taxon>Actinomycetota</taxon>
        <taxon>Actinomycetes</taxon>
        <taxon>Pseudonocardiales</taxon>
        <taxon>Pseudonocardiaceae</taxon>
        <taxon>Lentzea</taxon>
    </lineage>
</organism>
<dbReference type="RefSeq" id="WP_319968453.1">
    <property type="nucleotide sequence ID" value="NZ_JAXAVW010000020.1"/>
</dbReference>
<dbReference type="EMBL" id="JAXAVW010000020">
    <property type="protein sequence ID" value="MDX8033428.1"/>
    <property type="molecule type" value="Genomic_DNA"/>
</dbReference>
<dbReference type="InterPro" id="IPR009091">
    <property type="entry name" value="RCC1/BLIP-II"/>
</dbReference>
<protein>
    <recommendedName>
        <fullName evidence="3">Regulator of chromosome condensation (RCC1) repeat-containing protein</fullName>
    </recommendedName>
</protein>
<gene>
    <name evidence="1" type="ORF">SK803_24685</name>
</gene>
<dbReference type="PROSITE" id="PS50012">
    <property type="entry name" value="RCC1_3"/>
    <property type="match status" value="1"/>
</dbReference>